<gene>
    <name evidence="2" type="ordered locus">PSPA7_6392</name>
</gene>
<dbReference type="PANTHER" id="PTHR39332:SF7">
    <property type="entry name" value="SRPBCC FAMILY PROTEIN"/>
    <property type="match status" value="1"/>
</dbReference>
<evidence type="ECO:0000313" key="2">
    <source>
        <dbReference type="EMBL" id="QCB64566.1"/>
    </source>
</evidence>
<protein>
    <submittedName>
        <fullName evidence="2">MxaD family protein</fullName>
    </submittedName>
</protein>
<dbReference type="EMBL" id="CP000744">
    <property type="protein sequence ID" value="QCB64566.1"/>
    <property type="molecule type" value="Genomic_DNA"/>
</dbReference>
<sequence>MAKARASIDLRNDAEQVWRLVGGFDALPDWLPFILQSVPSEGGRVRTLESVEGGTSVERLLDFSEAGRNHTHAILQDPAPVRDCQATLRVLPLADGRRPLPCDLPRCALVGTAGAEAGADEESRHRELPWTEEQGREAGASRPEGHSRTSGGVRGGTMRRAPVDSKAAAKRSSAESS</sequence>
<evidence type="ECO:0000256" key="1">
    <source>
        <dbReference type="SAM" id="MobiDB-lite"/>
    </source>
</evidence>
<feature type="compositionally biased region" description="Basic and acidic residues" evidence="1">
    <location>
        <begin position="121"/>
        <end position="136"/>
    </location>
</feature>
<dbReference type="RefSeq" id="WP_041025289.1">
    <property type="nucleotide sequence ID" value="NC_009656.1"/>
</dbReference>
<dbReference type="CDD" id="cd07821">
    <property type="entry name" value="PYR_PYL_RCAR_like"/>
    <property type="match status" value="1"/>
</dbReference>
<dbReference type="Gene3D" id="3.30.530.20">
    <property type="match status" value="1"/>
</dbReference>
<organism evidence="2 3">
    <name type="scientific">Pseudomonas paraeruginosa (strain DSM 24068 / PA7)</name>
    <name type="common">Pseudomonas aeruginosa (strain PA7)</name>
    <dbReference type="NCBI Taxonomy" id="381754"/>
    <lineage>
        <taxon>Bacteria</taxon>
        <taxon>Pseudomonadati</taxon>
        <taxon>Pseudomonadota</taxon>
        <taxon>Gammaproteobacteria</taxon>
        <taxon>Pseudomonadales</taxon>
        <taxon>Pseudomonadaceae</taxon>
        <taxon>Pseudomonas</taxon>
        <taxon>Pseudomonas paraeruginosa</taxon>
    </lineage>
</organism>
<dbReference type="AlphaFoldDB" id="A0A4D6FUY0"/>
<accession>A0A4D6FUY0</accession>
<dbReference type="SUPFAM" id="SSF55961">
    <property type="entry name" value="Bet v1-like"/>
    <property type="match status" value="1"/>
</dbReference>
<dbReference type="KEGG" id="pap:PSPA7_6392"/>
<dbReference type="PANTHER" id="PTHR39332">
    <property type="entry name" value="BLL4707 PROTEIN"/>
    <property type="match status" value="1"/>
</dbReference>
<dbReference type="InterPro" id="IPR019587">
    <property type="entry name" value="Polyketide_cyclase/dehydratase"/>
</dbReference>
<dbReference type="Proteomes" id="UP000001582">
    <property type="component" value="Chromosome"/>
</dbReference>
<dbReference type="Pfam" id="PF10604">
    <property type="entry name" value="Polyketide_cyc2"/>
    <property type="match status" value="1"/>
</dbReference>
<dbReference type="InterPro" id="IPR023393">
    <property type="entry name" value="START-like_dom_sf"/>
</dbReference>
<reference evidence="2 3" key="1">
    <citation type="submission" date="2007-06" db="EMBL/GenBank/DDBJ databases">
        <authorList>
            <person name="Dodson R.J."/>
            <person name="Harkins D."/>
            <person name="Paulsen I.T."/>
        </authorList>
    </citation>
    <scope>NUCLEOTIDE SEQUENCE [LARGE SCALE GENOMIC DNA]</scope>
    <source>
        <strain evidence="2 3">PA7</strain>
    </source>
</reference>
<feature type="region of interest" description="Disordered" evidence="1">
    <location>
        <begin position="114"/>
        <end position="177"/>
    </location>
</feature>
<proteinExistence type="predicted"/>
<name>A0A4D6FUY0_PSEP7</name>
<reference evidence="2 3" key="2">
    <citation type="journal article" date="2010" name="PLoS ONE">
        <title>Complete genome sequence of the multiresistant taxonomic outlier Pseudomonas aeruginosa PA7.</title>
        <authorList>
            <person name="Roy P.H."/>
            <person name="Tetu S.G."/>
            <person name="Larouche A."/>
            <person name="Elbourne L."/>
            <person name="Tremblay S."/>
            <person name="Ren Q."/>
            <person name="Dodson R."/>
            <person name="Harkins D."/>
            <person name="Shay R."/>
            <person name="Watkins K."/>
            <person name="Mahamoud Y."/>
            <person name="Paulsen I.T."/>
        </authorList>
    </citation>
    <scope>NUCLEOTIDE SEQUENCE [LARGE SCALE GENOMIC DNA]</scope>
    <source>
        <strain evidence="2 3">PA7</strain>
    </source>
</reference>
<evidence type="ECO:0000313" key="3">
    <source>
        <dbReference type="Proteomes" id="UP000001582"/>
    </source>
</evidence>